<comment type="function">
    <text evidence="7">Required for morphogenesis and for the elongation of the flagellar filament by facilitating polymerization of the flagellin monomers at the tip of growing filament. Forms a capping structure, which prevents flagellin subunits (transported through the central channel of the flagellum) from leaking out without polymerization at the distal end.</text>
</comment>
<dbReference type="PANTHER" id="PTHR30288:SF0">
    <property type="entry name" value="FLAGELLAR HOOK-ASSOCIATED PROTEIN 2"/>
    <property type="match status" value="1"/>
</dbReference>
<dbReference type="Pfam" id="PF07195">
    <property type="entry name" value="FliD_C"/>
    <property type="match status" value="1"/>
</dbReference>
<organism evidence="10 11">
    <name type="scientific">Arsenophonus apicola</name>
    <dbReference type="NCBI Taxonomy" id="2879119"/>
    <lineage>
        <taxon>Bacteria</taxon>
        <taxon>Pseudomonadati</taxon>
        <taxon>Pseudomonadota</taxon>
        <taxon>Gammaproteobacteria</taxon>
        <taxon>Enterobacterales</taxon>
        <taxon>Morganellaceae</taxon>
        <taxon>Arsenophonus</taxon>
    </lineage>
</organism>
<keyword evidence="10" id="KW-0966">Cell projection</keyword>
<dbReference type="Proteomes" id="UP001231859">
    <property type="component" value="Chromosome"/>
</dbReference>
<evidence type="ECO:0000259" key="8">
    <source>
        <dbReference type="Pfam" id="PF02465"/>
    </source>
</evidence>
<keyword evidence="10" id="KW-0969">Cilium</keyword>
<keyword evidence="4" id="KW-0175">Coiled coil</keyword>
<evidence type="ECO:0000256" key="1">
    <source>
        <dbReference type="ARBA" id="ARBA00009764"/>
    </source>
</evidence>
<keyword evidence="5 7" id="KW-0975">Bacterial flagellum</keyword>
<feature type="domain" description="Flagellar hook-associated protein 2 C-terminal" evidence="9">
    <location>
        <begin position="220"/>
        <end position="462"/>
    </location>
</feature>
<dbReference type="RefSeq" id="WP_280937350.1">
    <property type="nucleotide sequence ID" value="NZ_CP123759.1"/>
</dbReference>
<accession>A0ABY8NZH3</accession>
<comment type="similarity">
    <text evidence="1 7">Belongs to the FliD family.</text>
</comment>
<dbReference type="InterPro" id="IPR040026">
    <property type="entry name" value="FliD"/>
</dbReference>
<comment type="function">
    <text evidence="6">Required for the morphogenesis and for the elongation of the flagellar filament by facilitating polymerization of the flagellin monomers at the tip of growing filament. Forms a capping structure, which prevents flagellin subunits (transported through the central channel of the flagellum) from leaking out without polymerization at the distal end.</text>
</comment>
<evidence type="ECO:0000256" key="4">
    <source>
        <dbReference type="ARBA" id="ARBA00023054"/>
    </source>
</evidence>
<sequence length="473" mass="52146">MSNMTVLGAGSGMPIGEWLDKLESSENQKLNPLKQKQQKYDKQISAYGALRAELDKLQKASETLMKFDKITTTAVSKDHKTVAVTTDEKAAAGNYEVVVEQLAQAQALKTNTIDDVKKKLGGNVATGQERVLVIKQNSEKQPLEIKLSDEQTSLLEIRDAINKTDGNVTASLVKIKDGEHQLVLSSKKTGTEAKMAIEVKGDNTLDAIFNSNSMTETVSAQNAKVKINGIDIERQTNEIKDAPDGVTFKLTKTSEIDTNRSTANNTVFIAENVTITKDIESTKKAIKGWVDAFNSLHSFYKTQTQYIPTKPGEAPSANNGILLNDSSSAMIFSQVKDLTLNVQDMPDMNHLNHFGIGFNHEGKITIDDKKLDEALKDSPAKVKQFFMGDGEKSGFATETFHYLKKTLDKLEGPLHLSTESLNQQKKMLATKMESVQTTIAATLKRYQKKFIVMDQAISNMKQSSNSLMALLTK</sequence>
<feature type="domain" description="Flagellar hook-associated protein 2 N-terminal" evidence="8">
    <location>
        <begin position="11"/>
        <end position="106"/>
    </location>
</feature>
<reference evidence="10 11" key="1">
    <citation type="submission" date="2023-04" db="EMBL/GenBank/DDBJ databases">
        <title>Genome dynamics across the evolutionary transition to endosymbiosis.</title>
        <authorList>
            <person name="Siozios S."/>
            <person name="Nadal-Jimenez P."/>
            <person name="Azagi T."/>
            <person name="Sprong H."/>
            <person name="Frost C.L."/>
            <person name="Parratt S.R."/>
            <person name="Taylor G."/>
            <person name="Brettell L."/>
            <person name="Lew K.C."/>
            <person name="Croft L."/>
            <person name="King K.C."/>
            <person name="Brockhurst M.A."/>
            <person name="Hypsa V."/>
            <person name="Novakova E."/>
            <person name="Darby A.C."/>
            <person name="Hurst G.D.D."/>
        </authorList>
    </citation>
    <scope>NUCLEOTIDE SEQUENCE [LARGE SCALE GENOMIC DNA]</scope>
    <source>
        <strain evidence="11">aApi_AU</strain>
    </source>
</reference>
<keyword evidence="10" id="KW-0282">Flagellum</keyword>
<evidence type="ECO:0000313" key="11">
    <source>
        <dbReference type="Proteomes" id="UP001231859"/>
    </source>
</evidence>
<proteinExistence type="inferred from homology"/>
<evidence type="ECO:0000256" key="2">
    <source>
        <dbReference type="ARBA" id="ARBA00011255"/>
    </source>
</evidence>
<keyword evidence="7" id="KW-0964">Secreted</keyword>
<evidence type="ECO:0000256" key="6">
    <source>
        <dbReference type="ARBA" id="ARBA00025175"/>
    </source>
</evidence>
<comment type="subunit">
    <text evidence="2 7">Homopentamer.</text>
</comment>
<evidence type="ECO:0000256" key="5">
    <source>
        <dbReference type="ARBA" id="ARBA00023143"/>
    </source>
</evidence>
<dbReference type="NCBIfam" id="NF005955">
    <property type="entry name" value="PRK08032.1"/>
    <property type="match status" value="1"/>
</dbReference>
<keyword evidence="11" id="KW-1185">Reference proteome</keyword>
<evidence type="ECO:0000256" key="7">
    <source>
        <dbReference type="RuleBase" id="RU362066"/>
    </source>
</evidence>
<evidence type="ECO:0000256" key="3">
    <source>
        <dbReference type="ARBA" id="ARBA00016246"/>
    </source>
</evidence>
<dbReference type="EMBL" id="CP123759">
    <property type="protein sequence ID" value="WGO82643.1"/>
    <property type="molecule type" value="Genomic_DNA"/>
</dbReference>
<evidence type="ECO:0000313" key="10">
    <source>
        <dbReference type="EMBL" id="WGO82643.1"/>
    </source>
</evidence>
<evidence type="ECO:0000259" key="9">
    <source>
        <dbReference type="Pfam" id="PF07195"/>
    </source>
</evidence>
<protein>
    <recommendedName>
        <fullName evidence="3 7">Flagellar hook-associated protein 2</fullName>
        <shortName evidence="7">HAP2</shortName>
    </recommendedName>
    <alternativeName>
        <fullName evidence="7">Flagellar cap protein</fullName>
    </alternativeName>
</protein>
<dbReference type="Pfam" id="PF02465">
    <property type="entry name" value="FliD_N"/>
    <property type="match status" value="1"/>
</dbReference>
<comment type="subcellular location">
    <subcellularLocation>
        <location evidence="7">Secreted</location>
    </subcellularLocation>
    <subcellularLocation>
        <location evidence="7">Bacterial flagellum</location>
    </subcellularLocation>
</comment>
<dbReference type="InterPro" id="IPR003481">
    <property type="entry name" value="FliD_N"/>
</dbReference>
<dbReference type="InterPro" id="IPR010809">
    <property type="entry name" value="FliD_C"/>
</dbReference>
<gene>
    <name evidence="10" type="primary">fliD</name>
    <name evidence="10" type="ORF">QG404_09655</name>
</gene>
<name>A0ABY8NZH3_9GAMM</name>
<dbReference type="PANTHER" id="PTHR30288">
    <property type="entry name" value="FLAGELLAR CAP/ASSEMBLY PROTEIN FLID"/>
    <property type="match status" value="1"/>
</dbReference>